<comment type="subcellular location">
    <subcellularLocation>
        <location evidence="1">Cell membrane</location>
        <topology evidence="1">Multi-pass membrane protein</topology>
    </subcellularLocation>
</comment>
<keyword evidence="8 11" id="KW-0675">Receptor</keyword>
<evidence type="ECO:0000256" key="3">
    <source>
        <dbReference type="ARBA" id="ARBA00022692"/>
    </source>
</evidence>
<dbReference type="InterPro" id="IPR017452">
    <property type="entry name" value="GPCR_Rhodpsn_7TM"/>
</dbReference>
<evidence type="ECO:0000256" key="5">
    <source>
        <dbReference type="ARBA" id="ARBA00023040"/>
    </source>
</evidence>
<feature type="transmembrane region" description="Helical" evidence="12">
    <location>
        <begin position="442"/>
        <end position="465"/>
    </location>
</feature>
<accession>A0ABM1A2L6</accession>
<evidence type="ECO:0000256" key="6">
    <source>
        <dbReference type="ARBA" id="ARBA00023136"/>
    </source>
</evidence>
<feature type="transmembrane region" description="Helical" evidence="12">
    <location>
        <begin position="290"/>
        <end position="310"/>
    </location>
</feature>
<feature type="transmembrane region" description="Helical" evidence="12">
    <location>
        <begin position="171"/>
        <end position="197"/>
    </location>
</feature>
<dbReference type="PANTHER" id="PTHR24243">
    <property type="entry name" value="G-PROTEIN COUPLED RECEPTOR"/>
    <property type="match status" value="1"/>
</dbReference>
<dbReference type="SMART" id="SM01381">
    <property type="entry name" value="7TM_GPCR_Srsx"/>
    <property type="match status" value="1"/>
</dbReference>
<evidence type="ECO:0000256" key="8">
    <source>
        <dbReference type="ARBA" id="ARBA00023170"/>
    </source>
</evidence>
<dbReference type="PANTHER" id="PTHR24243:SF208">
    <property type="entry name" value="PYROKININ-1 RECEPTOR"/>
    <property type="match status" value="1"/>
</dbReference>
<sequence>MPSNKNYLQINDSICCRFNLSVRSTPQSALGLSLDGHGVVNSNSDSSNSAADSSGGTSKYATNPAVSVGSSSGNGVGGGYYGYGGADALYLHDNNYYYHHIYQDDVYYMGANVTWADVRQITANFTDDVTVYCDVNNTPQAHNLSDVNFSIVSEVEYLGWFLGDRYISTAAVVVLSILYTLIFLSGVLGNVCTCVVIARNRFLHTATNYYLFSLAISDVMTLILALPQEMSTIWEAYPFIFGTGFCIIKSFVSEMTAYASVLTITAFTIDRYVAICHPLRSQALSSLSRAVKIIILIWVIACVCALPYPIHTRMFHEVFDPCTGEPLPDSYLCNIPAQWRHRMKYMFQFSTFAFFVVPLFIITIMYIFIGLALMKTDQFASGKKNKQAAIAAAKAKKAVLKMLVAVVIAFFLCWAPFHTQRLMTIYVPADAWTDNLLQLQTYIFYISGVLYFFSSTVNPILYNVMSKRYRKAFRRTLYRCINGKSYEYSETSIFRSTPHSTSVTVYTNHRLLVKDRTVSRSPDPDVNSSTTV</sequence>
<keyword evidence="3 11" id="KW-0812">Transmembrane</keyword>
<dbReference type="Pfam" id="PF00001">
    <property type="entry name" value="7tm_1"/>
    <property type="match status" value="1"/>
</dbReference>
<dbReference type="RefSeq" id="XP_012939588.1">
    <property type="nucleotide sequence ID" value="XM_013084134.2"/>
</dbReference>
<feature type="domain" description="G-protein coupled receptors family 1 profile" evidence="13">
    <location>
        <begin position="189"/>
        <end position="462"/>
    </location>
</feature>
<comment type="similarity">
    <text evidence="11">Belongs to the G-protein coupled receptor 1 family.</text>
</comment>
<feature type="transmembrane region" description="Helical" evidence="12">
    <location>
        <begin position="398"/>
        <end position="417"/>
    </location>
</feature>
<evidence type="ECO:0000313" key="15">
    <source>
        <dbReference type="RefSeq" id="XP_012939588.1"/>
    </source>
</evidence>
<protein>
    <submittedName>
        <fullName evidence="15">Pyrokinin-1 receptor</fullName>
    </submittedName>
</protein>
<dbReference type="PRINTS" id="PR01565">
    <property type="entry name" value="NEUROMEDINUR"/>
</dbReference>
<dbReference type="Gene3D" id="1.20.1070.10">
    <property type="entry name" value="Rhodopsin 7-helix transmembrane proteins"/>
    <property type="match status" value="1"/>
</dbReference>
<dbReference type="PRINTS" id="PR00237">
    <property type="entry name" value="GPCRRHODOPSN"/>
</dbReference>
<reference evidence="15" key="1">
    <citation type="submission" date="2025-08" db="UniProtKB">
        <authorList>
            <consortium name="RefSeq"/>
        </authorList>
    </citation>
    <scope>IDENTIFICATION</scope>
</reference>
<dbReference type="InterPro" id="IPR005390">
    <property type="entry name" value="NeuromedU_rcpt"/>
</dbReference>
<evidence type="ECO:0000313" key="14">
    <source>
        <dbReference type="Proteomes" id="UP000694888"/>
    </source>
</evidence>
<gene>
    <name evidence="15" type="primary">LOC101851958</name>
</gene>
<keyword evidence="10 11" id="KW-0807">Transducer</keyword>
<dbReference type="InterPro" id="IPR000276">
    <property type="entry name" value="GPCR_Rhodpsn"/>
</dbReference>
<evidence type="ECO:0000259" key="13">
    <source>
        <dbReference type="PROSITE" id="PS50262"/>
    </source>
</evidence>
<feature type="transmembrane region" description="Helical" evidence="12">
    <location>
        <begin position="352"/>
        <end position="374"/>
    </location>
</feature>
<evidence type="ECO:0000256" key="2">
    <source>
        <dbReference type="ARBA" id="ARBA00022475"/>
    </source>
</evidence>
<feature type="transmembrane region" description="Helical" evidence="12">
    <location>
        <begin position="239"/>
        <end position="269"/>
    </location>
</feature>
<evidence type="ECO:0000256" key="4">
    <source>
        <dbReference type="ARBA" id="ARBA00022989"/>
    </source>
</evidence>
<keyword evidence="4 12" id="KW-1133">Transmembrane helix</keyword>
<dbReference type="Proteomes" id="UP000694888">
    <property type="component" value="Unplaced"/>
</dbReference>
<name>A0ABM1A2L6_APLCA</name>
<keyword evidence="14" id="KW-1185">Reference proteome</keyword>
<evidence type="ECO:0000256" key="9">
    <source>
        <dbReference type="ARBA" id="ARBA00023180"/>
    </source>
</evidence>
<proteinExistence type="inferred from homology"/>
<keyword evidence="9" id="KW-0325">Glycoprotein</keyword>
<dbReference type="GeneID" id="101851958"/>
<evidence type="ECO:0000256" key="10">
    <source>
        <dbReference type="ARBA" id="ARBA00023224"/>
    </source>
</evidence>
<evidence type="ECO:0000256" key="1">
    <source>
        <dbReference type="ARBA" id="ARBA00004651"/>
    </source>
</evidence>
<keyword evidence="5 11" id="KW-0297">G-protein coupled receptor</keyword>
<dbReference type="CDD" id="cd15134">
    <property type="entry name" value="7tmA_capaR"/>
    <property type="match status" value="1"/>
</dbReference>
<dbReference type="PROSITE" id="PS00237">
    <property type="entry name" value="G_PROTEIN_RECEP_F1_1"/>
    <property type="match status" value="1"/>
</dbReference>
<organism evidence="14 15">
    <name type="scientific">Aplysia californica</name>
    <name type="common">California sea hare</name>
    <dbReference type="NCBI Taxonomy" id="6500"/>
    <lineage>
        <taxon>Eukaryota</taxon>
        <taxon>Metazoa</taxon>
        <taxon>Spiralia</taxon>
        <taxon>Lophotrochozoa</taxon>
        <taxon>Mollusca</taxon>
        <taxon>Gastropoda</taxon>
        <taxon>Heterobranchia</taxon>
        <taxon>Euthyneura</taxon>
        <taxon>Tectipleura</taxon>
        <taxon>Aplysiida</taxon>
        <taxon>Aplysioidea</taxon>
        <taxon>Aplysiidae</taxon>
        <taxon>Aplysia</taxon>
    </lineage>
</organism>
<keyword evidence="7" id="KW-1015">Disulfide bond</keyword>
<evidence type="ECO:0000256" key="11">
    <source>
        <dbReference type="RuleBase" id="RU000688"/>
    </source>
</evidence>
<keyword evidence="6 12" id="KW-0472">Membrane</keyword>
<feature type="transmembrane region" description="Helical" evidence="12">
    <location>
        <begin position="209"/>
        <end position="227"/>
    </location>
</feature>
<keyword evidence="2" id="KW-1003">Cell membrane</keyword>
<dbReference type="SUPFAM" id="SSF81321">
    <property type="entry name" value="Family A G protein-coupled receptor-like"/>
    <property type="match status" value="1"/>
</dbReference>
<dbReference type="PROSITE" id="PS50262">
    <property type="entry name" value="G_PROTEIN_RECEP_F1_2"/>
    <property type="match status" value="1"/>
</dbReference>
<evidence type="ECO:0000256" key="12">
    <source>
        <dbReference type="SAM" id="Phobius"/>
    </source>
</evidence>
<evidence type="ECO:0000256" key="7">
    <source>
        <dbReference type="ARBA" id="ARBA00023157"/>
    </source>
</evidence>